<sequence>MPKFIEPYNPAWKAEFERIHSIIKAKLNDLDITIQHVGSTSIPGLVAKPILDIDIVLTDKGLLGNVAQRLEGLGYKSMGEQGIVGRFAFKQLSEYVPLTNPKCTWQSHHLYVCYSDSLALKNHLLFREALLNDKNLLESYSQLKETLTDNSQITKEKYWKQKTAFIVSVLEKMGLTAAELEEITKTNS</sequence>
<organism evidence="1 2">
    <name type="scientific">Pedobacter albus</name>
    <dbReference type="NCBI Taxonomy" id="3113905"/>
    <lineage>
        <taxon>Bacteria</taxon>
        <taxon>Pseudomonadati</taxon>
        <taxon>Bacteroidota</taxon>
        <taxon>Sphingobacteriia</taxon>
        <taxon>Sphingobacteriales</taxon>
        <taxon>Sphingobacteriaceae</taxon>
        <taxon>Pedobacter</taxon>
    </lineage>
</organism>
<comment type="caution">
    <text evidence="1">The sequence shown here is derived from an EMBL/GenBank/DDBJ whole genome shotgun (WGS) entry which is preliminary data.</text>
</comment>
<dbReference type="RefSeq" id="WP_330108260.1">
    <property type="nucleotide sequence ID" value="NZ_JAZDQT010000002.1"/>
</dbReference>
<gene>
    <name evidence="1" type="ORF">VRU48_12545</name>
</gene>
<evidence type="ECO:0000313" key="2">
    <source>
        <dbReference type="Proteomes" id="UP001336835"/>
    </source>
</evidence>
<dbReference type="InterPro" id="IPR007344">
    <property type="entry name" value="GrpB/CoaE"/>
</dbReference>
<keyword evidence="2" id="KW-1185">Reference proteome</keyword>
<name>A0ABU7I8Y8_9SPHI</name>
<dbReference type="PANTHER" id="PTHR34822">
    <property type="entry name" value="GRPB DOMAIN PROTEIN (AFU_ORTHOLOGUE AFUA_1G01530)"/>
    <property type="match status" value="1"/>
</dbReference>
<protein>
    <submittedName>
        <fullName evidence="1">GrpB family protein</fullName>
    </submittedName>
</protein>
<dbReference type="Proteomes" id="UP001336835">
    <property type="component" value="Unassembled WGS sequence"/>
</dbReference>
<evidence type="ECO:0000313" key="1">
    <source>
        <dbReference type="EMBL" id="MEE1945942.1"/>
    </source>
</evidence>
<dbReference type="EMBL" id="JAZDQT010000002">
    <property type="protein sequence ID" value="MEE1945942.1"/>
    <property type="molecule type" value="Genomic_DNA"/>
</dbReference>
<dbReference type="SUPFAM" id="SSF81301">
    <property type="entry name" value="Nucleotidyltransferase"/>
    <property type="match status" value="1"/>
</dbReference>
<accession>A0ABU7I8Y8</accession>
<reference evidence="1 2" key="1">
    <citation type="submission" date="2024-01" db="EMBL/GenBank/DDBJ databases">
        <title>Pedobacter sp. nov., isolated from fresh soil.</title>
        <authorList>
            <person name="Le N.T.T."/>
        </authorList>
    </citation>
    <scope>NUCLEOTIDE SEQUENCE [LARGE SCALE GENOMIC DNA]</scope>
    <source>
        <strain evidence="1 2">KR3-3</strain>
    </source>
</reference>
<dbReference type="Gene3D" id="3.30.460.10">
    <property type="entry name" value="Beta Polymerase, domain 2"/>
    <property type="match status" value="1"/>
</dbReference>
<dbReference type="PANTHER" id="PTHR34822:SF1">
    <property type="entry name" value="GRPB FAMILY PROTEIN"/>
    <property type="match status" value="1"/>
</dbReference>
<dbReference type="Pfam" id="PF04229">
    <property type="entry name" value="GrpB"/>
    <property type="match status" value="1"/>
</dbReference>
<dbReference type="InterPro" id="IPR043519">
    <property type="entry name" value="NT_sf"/>
</dbReference>
<proteinExistence type="predicted"/>